<comment type="caution">
    <text evidence="2">The sequence shown here is derived from an EMBL/GenBank/DDBJ whole genome shotgun (WGS) entry which is preliminary data.</text>
</comment>
<sequence>MKLSRRELYELVWSKPVEKVAEDFGISGGGLAKICERHRIPSPPHGYWARLAAGQSVKKAILRDVSDPLFDRVVIESTIAGLSEETQSIIREAKAEEAVRQRESPPVSNLPEVQVAQNIHRSIDLTARLLRKGKADASGTISAVGAGLCGIVIHGDRVERTVSILNALAIALETDGLDLQADGGRMKVIVGADEVAFTLTELIKREAHSPTEKELALYEKQQAQRKRAADRQDWGLHLSLPYGKPWPEFDRVHTGKLVFSIESWARGLRKTWADGKTQAVEAMLEDIVAGIKATLANEKSERERREEDTRIRAKMAHRRDLSKKRKEREEQRTAYLSQLLQRRRQASEVRDWLASLPSDVENEQSGEARRMRIWVQERLADIEAHINLQKAINGPDEKSLFPETDDLHDPLGEPAEPQGDFWQYNT</sequence>
<accession>A0ABU5EHE5</accession>
<evidence type="ECO:0000313" key="2">
    <source>
        <dbReference type="EMBL" id="MDY0885439.1"/>
    </source>
</evidence>
<dbReference type="Proteomes" id="UP001279642">
    <property type="component" value="Unassembled WGS sequence"/>
</dbReference>
<protein>
    <submittedName>
        <fullName evidence="2">Uncharacterized protein</fullName>
    </submittedName>
</protein>
<dbReference type="RefSeq" id="WP_320510514.1">
    <property type="nucleotide sequence ID" value="NZ_JAXCLW010000010.1"/>
</dbReference>
<organism evidence="2 3">
    <name type="scientific">Dongia soli</name>
    <dbReference type="NCBI Taxonomy" id="600628"/>
    <lineage>
        <taxon>Bacteria</taxon>
        <taxon>Pseudomonadati</taxon>
        <taxon>Pseudomonadota</taxon>
        <taxon>Alphaproteobacteria</taxon>
        <taxon>Rhodospirillales</taxon>
        <taxon>Dongiaceae</taxon>
        <taxon>Dongia</taxon>
    </lineage>
</organism>
<feature type="region of interest" description="Disordered" evidence="1">
    <location>
        <begin position="394"/>
        <end position="426"/>
    </location>
</feature>
<evidence type="ECO:0000313" key="3">
    <source>
        <dbReference type="Proteomes" id="UP001279642"/>
    </source>
</evidence>
<evidence type="ECO:0000256" key="1">
    <source>
        <dbReference type="SAM" id="MobiDB-lite"/>
    </source>
</evidence>
<proteinExistence type="predicted"/>
<dbReference type="EMBL" id="JAXCLW010000010">
    <property type="protein sequence ID" value="MDY0885439.1"/>
    <property type="molecule type" value="Genomic_DNA"/>
</dbReference>
<keyword evidence="3" id="KW-1185">Reference proteome</keyword>
<reference evidence="2 3" key="1">
    <citation type="journal article" date="2016" name="Antonie Van Leeuwenhoek">
        <title>Dongia soli sp. nov., isolated from soil from Dokdo, Korea.</title>
        <authorList>
            <person name="Kim D.U."/>
            <person name="Lee H."/>
            <person name="Kim H."/>
            <person name="Kim S.G."/>
            <person name="Ka J.O."/>
        </authorList>
    </citation>
    <scope>NUCLEOTIDE SEQUENCE [LARGE SCALE GENOMIC DNA]</scope>
    <source>
        <strain evidence="2 3">D78</strain>
    </source>
</reference>
<feature type="compositionally biased region" description="Basic and acidic residues" evidence="1">
    <location>
        <begin position="395"/>
        <end position="411"/>
    </location>
</feature>
<name>A0ABU5EHE5_9PROT</name>
<gene>
    <name evidence="2" type="ORF">SMD27_21545</name>
</gene>